<evidence type="ECO:0000256" key="12">
    <source>
        <dbReference type="ARBA" id="ARBA00023286"/>
    </source>
</evidence>
<sequence>MVPFWNPETVQALRLTLLAALLLWTYTGAVGAVSGNPVHQASVDSGDAESPTVLLLGAMLTDPKHKHVIEKTIDTLQANMSSLSNVKIEIMDEYINLTEHLNVIHTICQKMIPKGITALISAIEGENYVDVHIATGFVSMISQYINLPVISINQATVTKLDAHASKTSHSSYLHVGASMKDQAKAMLAFLQYYDWYHFIIVTTMIPDHDIFISSMENLLFEYAESYDQEWEICDKIEINMEHNLTAQVKLIIESDCTIVLLFSSQQEAQLIMDESNEHGMMEHGNVWIGAETILRNLNGAGEIPDEFPTGLLAVKYREKSYNVERAIQDSTKIYLNGLDRYARSMGHRETLKDIEFTKSCWQSNHRPPESLNKFVKYLSTSPDTDDSDDDYEFDIEGNLKNPKVVIMNVPISRRWDKVGVWTRHGLVINDITWMGGLHQQPEGLTPHRHITFTTITEGSYVSVIELNEEECTAGVRCRLLDDETGEHYYRCCIGFCVDLLLRLSRDIGFIFDLYVVEDLKFGANENGTWNGMVGDILKGNADAAIASLLDTAARSSVIDTSVTFMKSGISVLAKREEGMVPSDAFLAPFDYSVWLLLTVGIVQVVALAIFVFECFSPGGYDRSLTGPRSKCFTFGSSLWIVWGLLFNNTVPLKPPRSYTAKFMTNMWGCFSLIFIAMYTANLVAHMIREAPTDMVDGFLDPKLQKPNQYSNPLKFGTIKSTSVEQYIKKVNTKMQEHMDPYNLELAEDAVAAVKHGKVDAFIYDEAALRDLAAKDQDCSLKVVGKTVGETGYTIALTKGSHWTHKINEKIIKYTDSGFLQTLVEKWLTSMCEGKNENSRQPLGIEHSSGVFLLLLGGTAVSILVFFGEHLFFKFLKGYFTKRFAKKELVAVVSEAMARSMYTPVSKSEQCSCRNWSCRQVSQELDAALDRLGELENMVWMSRNGHTNYSNKPKVLSNERTNELKSLWIPLSQQENDNYTKGHFTSDSDTDSETSERNFCKSFDNLDHLDKLHEIMERTASIAALQCGRNTIAIEKNDTMHDHMVARIMSVFKEEMEDNRTTDPE</sequence>
<dbReference type="InterPro" id="IPR019594">
    <property type="entry name" value="Glu/Gly-bd"/>
</dbReference>
<feature type="chain" id="PRO_5047163187" evidence="16">
    <location>
        <begin position="32"/>
        <end position="1064"/>
    </location>
</feature>
<feature type="domain" description="Ionotropic glutamate receptor L-glutamate and glycine-binding" evidence="18">
    <location>
        <begin position="479"/>
        <end position="538"/>
    </location>
</feature>
<dbReference type="Proteomes" id="UP000694865">
    <property type="component" value="Unplaced"/>
</dbReference>
<dbReference type="InterPro" id="IPR001508">
    <property type="entry name" value="Iono_Glu_rcpt_met"/>
</dbReference>
<keyword evidence="10" id="KW-0325">Glycoprotein</keyword>
<evidence type="ECO:0000313" key="19">
    <source>
        <dbReference type="Proteomes" id="UP000694865"/>
    </source>
</evidence>
<dbReference type="InterPro" id="IPR001828">
    <property type="entry name" value="ANF_lig-bd_rcpt"/>
</dbReference>
<proteinExistence type="predicted"/>
<keyword evidence="16" id="KW-0732">Signal</keyword>
<dbReference type="SMART" id="SM00079">
    <property type="entry name" value="PBPe"/>
    <property type="match status" value="1"/>
</dbReference>
<dbReference type="InterPro" id="IPR001320">
    <property type="entry name" value="Iontro_rcpt_C"/>
</dbReference>
<evidence type="ECO:0000256" key="10">
    <source>
        <dbReference type="ARBA" id="ARBA00023180"/>
    </source>
</evidence>
<keyword evidence="11" id="KW-0628">Postsynaptic cell membrane</keyword>
<evidence type="ECO:0000256" key="4">
    <source>
        <dbReference type="ARBA" id="ARBA00022692"/>
    </source>
</evidence>
<evidence type="ECO:0000256" key="1">
    <source>
        <dbReference type="ARBA" id="ARBA00004651"/>
    </source>
</evidence>
<dbReference type="SUPFAM" id="SSF53822">
    <property type="entry name" value="Periplasmic binding protein-like I"/>
    <property type="match status" value="1"/>
</dbReference>
<dbReference type="Gene3D" id="3.40.50.2300">
    <property type="match status" value="2"/>
</dbReference>
<dbReference type="PRINTS" id="PR00177">
    <property type="entry name" value="NMDARECEPTOR"/>
</dbReference>
<accession>A0ABM0M3T5</accession>
<organism evidence="19 20">
    <name type="scientific">Saccoglossus kowalevskii</name>
    <name type="common">Acorn worm</name>
    <dbReference type="NCBI Taxonomy" id="10224"/>
    <lineage>
        <taxon>Eukaryota</taxon>
        <taxon>Metazoa</taxon>
        <taxon>Hemichordata</taxon>
        <taxon>Enteropneusta</taxon>
        <taxon>Harrimaniidae</taxon>
        <taxon>Saccoglossus</taxon>
    </lineage>
</organism>
<feature type="domain" description="Ionotropic glutamate receptor C-terminal" evidence="17">
    <location>
        <begin position="472"/>
        <end position="829"/>
    </location>
</feature>
<keyword evidence="4 15" id="KW-0812">Transmembrane</keyword>
<evidence type="ECO:0000256" key="11">
    <source>
        <dbReference type="ARBA" id="ARBA00023257"/>
    </source>
</evidence>
<evidence type="ECO:0000256" key="13">
    <source>
        <dbReference type="ARBA" id="ARBA00023303"/>
    </source>
</evidence>
<keyword evidence="7" id="KW-0406">Ion transport</keyword>
<dbReference type="Pfam" id="PF01094">
    <property type="entry name" value="ANF_receptor"/>
    <property type="match status" value="1"/>
</dbReference>
<dbReference type="RefSeq" id="XP_006814676.1">
    <property type="nucleotide sequence ID" value="XM_006814613.1"/>
</dbReference>
<feature type="transmembrane region" description="Helical" evidence="15">
    <location>
        <begin position="632"/>
        <end position="650"/>
    </location>
</feature>
<evidence type="ECO:0000256" key="14">
    <source>
        <dbReference type="ARBA" id="ARBA00034100"/>
    </source>
</evidence>
<keyword evidence="6" id="KW-0770">Synapse</keyword>
<evidence type="ECO:0000256" key="5">
    <source>
        <dbReference type="ARBA" id="ARBA00022989"/>
    </source>
</evidence>
<evidence type="ECO:0000259" key="18">
    <source>
        <dbReference type="SMART" id="SM00918"/>
    </source>
</evidence>
<dbReference type="InterPro" id="IPR028082">
    <property type="entry name" value="Peripla_BP_I"/>
</dbReference>
<dbReference type="SUPFAM" id="SSF53850">
    <property type="entry name" value="Periplasmic binding protein-like II"/>
    <property type="match status" value="1"/>
</dbReference>
<evidence type="ECO:0000313" key="20">
    <source>
        <dbReference type="RefSeq" id="XP_006814676.1"/>
    </source>
</evidence>
<dbReference type="Gene3D" id="3.40.190.10">
    <property type="entry name" value="Periplasmic binding protein-like II"/>
    <property type="match status" value="3"/>
</dbReference>
<reference evidence="20" key="1">
    <citation type="submission" date="2025-08" db="UniProtKB">
        <authorList>
            <consortium name="RefSeq"/>
        </authorList>
    </citation>
    <scope>IDENTIFICATION</scope>
    <source>
        <tissue evidence="20">Testes</tissue>
    </source>
</reference>
<name>A0ABM0M3T5_SACKO</name>
<feature type="signal peptide" evidence="16">
    <location>
        <begin position="1"/>
        <end position="31"/>
    </location>
</feature>
<keyword evidence="5 15" id="KW-1133">Transmembrane helix</keyword>
<evidence type="ECO:0000256" key="15">
    <source>
        <dbReference type="SAM" id="Phobius"/>
    </source>
</evidence>
<keyword evidence="2" id="KW-0813">Transport</keyword>
<feature type="transmembrane region" description="Helical" evidence="15">
    <location>
        <begin position="849"/>
        <end position="872"/>
    </location>
</feature>
<dbReference type="Pfam" id="PF00060">
    <property type="entry name" value="Lig_chan"/>
    <property type="match status" value="1"/>
</dbReference>
<keyword evidence="3" id="KW-1003">Cell membrane</keyword>
<dbReference type="GeneID" id="100369660"/>
<evidence type="ECO:0000256" key="2">
    <source>
        <dbReference type="ARBA" id="ARBA00022448"/>
    </source>
</evidence>
<feature type="transmembrane region" description="Helical" evidence="15">
    <location>
        <begin position="662"/>
        <end position="684"/>
    </location>
</feature>
<evidence type="ECO:0000256" key="16">
    <source>
        <dbReference type="SAM" id="SignalP"/>
    </source>
</evidence>
<dbReference type="SMART" id="SM00918">
    <property type="entry name" value="Lig_chan-Glu_bd"/>
    <property type="match status" value="1"/>
</dbReference>
<comment type="subcellular location">
    <subcellularLocation>
        <location evidence="1">Cell membrane</location>
        <topology evidence="1">Multi-pass membrane protein</topology>
    </subcellularLocation>
    <subcellularLocation>
        <location evidence="14">Postsynaptic cell membrane</location>
    </subcellularLocation>
</comment>
<evidence type="ECO:0000256" key="9">
    <source>
        <dbReference type="ARBA" id="ARBA00023170"/>
    </source>
</evidence>
<keyword evidence="12" id="KW-1071">Ligand-gated ion channel</keyword>
<evidence type="ECO:0000256" key="7">
    <source>
        <dbReference type="ARBA" id="ARBA00023065"/>
    </source>
</evidence>
<keyword evidence="8 15" id="KW-0472">Membrane</keyword>
<dbReference type="PANTHER" id="PTHR18966">
    <property type="entry name" value="IONOTROPIC GLUTAMATE RECEPTOR"/>
    <property type="match status" value="1"/>
</dbReference>
<feature type="transmembrane region" description="Helical" evidence="15">
    <location>
        <begin position="591"/>
        <end position="612"/>
    </location>
</feature>
<evidence type="ECO:0000256" key="3">
    <source>
        <dbReference type="ARBA" id="ARBA00022475"/>
    </source>
</evidence>
<protein>
    <submittedName>
        <fullName evidence="20">Glutamate receptor ionotropic, NMDA 2A-like</fullName>
    </submittedName>
</protein>
<gene>
    <name evidence="20" type="primary">LOC100369660</name>
</gene>
<evidence type="ECO:0000256" key="6">
    <source>
        <dbReference type="ARBA" id="ARBA00023018"/>
    </source>
</evidence>
<dbReference type="Pfam" id="PF10613">
    <property type="entry name" value="Lig_chan-Glu_bd"/>
    <property type="match status" value="1"/>
</dbReference>
<keyword evidence="13" id="KW-0407">Ion channel</keyword>
<keyword evidence="19" id="KW-1185">Reference proteome</keyword>
<dbReference type="InterPro" id="IPR015683">
    <property type="entry name" value="Ionotropic_Glu_rcpt"/>
</dbReference>
<keyword evidence="9" id="KW-0675">Receptor</keyword>
<evidence type="ECO:0000256" key="8">
    <source>
        <dbReference type="ARBA" id="ARBA00023136"/>
    </source>
</evidence>
<evidence type="ECO:0000259" key="17">
    <source>
        <dbReference type="SMART" id="SM00079"/>
    </source>
</evidence>